<dbReference type="EMBL" id="JAOWKX010000002">
    <property type="protein sequence ID" value="MCV2883798.1"/>
    <property type="molecule type" value="Genomic_DNA"/>
</dbReference>
<dbReference type="Proteomes" id="UP001652504">
    <property type="component" value="Unassembled WGS sequence"/>
</dbReference>
<proteinExistence type="predicted"/>
<gene>
    <name evidence="1" type="ORF">OE749_03655</name>
</gene>
<keyword evidence="2" id="KW-1185">Reference proteome</keyword>
<dbReference type="RefSeq" id="WP_263711011.1">
    <property type="nucleotide sequence ID" value="NZ_JAOWKX010000002.1"/>
</dbReference>
<dbReference type="InterPro" id="IPR036515">
    <property type="entry name" value="Transposase_17_sf"/>
</dbReference>
<evidence type="ECO:0000313" key="2">
    <source>
        <dbReference type="Proteomes" id="UP001652504"/>
    </source>
</evidence>
<organism evidence="1 2">
    <name type="scientific">Fluctibacter corallii</name>
    <dbReference type="NCBI Taxonomy" id="2984329"/>
    <lineage>
        <taxon>Bacteria</taxon>
        <taxon>Pseudomonadati</taxon>
        <taxon>Pseudomonadota</taxon>
        <taxon>Gammaproteobacteria</taxon>
        <taxon>Alteromonadales</taxon>
        <taxon>Alteromonadaceae</taxon>
        <taxon>Fluctibacter</taxon>
    </lineage>
</organism>
<dbReference type="Gene3D" id="3.30.70.1290">
    <property type="entry name" value="Transposase IS200-like"/>
    <property type="match status" value="1"/>
</dbReference>
<dbReference type="SUPFAM" id="SSF143422">
    <property type="entry name" value="Transposase IS200-like"/>
    <property type="match status" value="1"/>
</dbReference>
<comment type="caution">
    <text evidence="1">The sequence shown here is derived from an EMBL/GenBank/DDBJ whole genome shotgun (WGS) entry which is preliminary data.</text>
</comment>
<accession>A0ABT3A598</accession>
<evidence type="ECO:0000313" key="1">
    <source>
        <dbReference type="EMBL" id="MCV2883798.1"/>
    </source>
</evidence>
<dbReference type="PANTHER" id="PTHR34322">
    <property type="entry name" value="TRANSPOSASE, Y1_TNP DOMAIN-CONTAINING"/>
    <property type="match status" value="1"/>
</dbReference>
<dbReference type="PANTHER" id="PTHR34322:SF2">
    <property type="entry name" value="TRANSPOSASE IS200-LIKE DOMAIN-CONTAINING PROTEIN"/>
    <property type="match status" value="1"/>
</dbReference>
<reference evidence="1 2" key="1">
    <citation type="submission" date="2022-10" db="EMBL/GenBank/DDBJ databases">
        <title>Aestuariibacter sp. AA17 isolated from Montipora capitata coral fragment.</title>
        <authorList>
            <person name="Emsley S.A."/>
            <person name="Pfannmuller K.M."/>
            <person name="Loughran R.M."/>
            <person name="Shlafstein M."/>
            <person name="Papke E."/>
            <person name="Saw J.H."/>
            <person name="Ushijima B."/>
            <person name="Videau P."/>
        </authorList>
    </citation>
    <scope>NUCLEOTIDE SEQUENCE [LARGE SCALE GENOMIC DNA]</scope>
    <source>
        <strain evidence="1 2">AA17</strain>
    </source>
</reference>
<sequence length="309" mass="35521">MARPRSKLINLSDTHYYHCISRCVRQAYLCGKDKKTGKNYEHRRGWVENRLLLLADIFCIGLCAYAVMSNHTHVVLRVDKSRSQKLSDIDVAVKWMRLFKGSILLQQFINPHSRACMSKVERDQVRSEIQVYRGRLADVSWFMRCLNEYIARKANKEDECKGRFWEGRFTSQALLDEKAVLACMTYVDLNPVRAGLATSLESSKHTSIRRRILALMKKGKLKSLMPFTAEHGSKKSEGIPFEIYTYIKLVEITGKIKRPDKPGFIKSPSLFEEWGISPSHWIALTSKFEVAYKGKIRGDNFCASMPKAS</sequence>
<protein>
    <submittedName>
        <fullName evidence="1">Transposase</fullName>
    </submittedName>
</protein>
<name>A0ABT3A598_9ALTE</name>